<dbReference type="InterPro" id="IPR035205">
    <property type="entry name" value="DUF5320"/>
</dbReference>
<organism evidence="1">
    <name type="scientific">marine sediment metagenome</name>
    <dbReference type="NCBI Taxonomy" id="412755"/>
    <lineage>
        <taxon>unclassified sequences</taxon>
        <taxon>metagenomes</taxon>
        <taxon>ecological metagenomes</taxon>
    </lineage>
</organism>
<reference evidence="1" key="1">
    <citation type="journal article" date="2014" name="Front. Microbiol.">
        <title>High frequency of phylogenetically diverse reductive dehalogenase-homologous genes in deep subseafloor sedimentary metagenomes.</title>
        <authorList>
            <person name="Kawai M."/>
            <person name="Futagami T."/>
            <person name="Toyoda A."/>
            <person name="Takaki Y."/>
            <person name="Nishi S."/>
            <person name="Hori S."/>
            <person name="Arai W."/>
            <person name="Tsubouchi T."/>
            <person name="Morono Y."/>
            <person name="Uchiyama I."/>
            <person name="Ito T."/>
            <person name="Fujiyama A."/>
            <person name="Inagaki F."/>
            <person name="Takami H."/>
        </authorList>
    </citation>
    <scope>NUCLEOTIDE SEQUENCE</scope>
    <source>
        <strain evidence="1">Expedition CK06-06</strain>
    </source>
</reference>
<name>X1PP64_9ZZZZ</name>
<accession>X1PP64</accession>
<dbReference type="EMBL" id="BARV01038165">
    <property type="protein sequence ID" value="GAI57618.1"/>
    <property type="molecule type" value="Genomic_DNA"/>
</dbReference>
<dbReference type="AlphaFoldDB" id="X1PP64"/>
<evidence type="ECO:0000313" key="1">
    <source>
        <dbReference type="EMBL" id="GAI57618.1"/>
    </source>
</evidence>
<dbReference type="Pfam" id="PF17253">
    <property type="entry name" value="DUF5320"/>
    <property type="match status" value="1"/>
</dbReference>
<protein>
    <submittedName>
        <fullName evidence="1">Uncharacterized protein</fullName>
    </submittedName>
</protein>
<comment type="caution">
    <text evidence="1">The sequence shown here is derived from an EMBL/GenBank/DDBJ whole genome shotgun (WGS) entry which is preliminary data.</text>
</comment>
<gene>
    <name evidence="1" type="ORF">S06H3_58872</name>
</gene>
<proteinExistence type="predicted"/>
<feature type="non-terminal residue" evidence="1">
    <location>
        <position position="47"/>
    </location>
</feature>
<sequence>MPGFDGTGPLGQGPMTGRGLGFCVLTTSEKNPGQVKGFAGLQGVPVS</sequence>